<keyword evidence="4" id="KW-1185">Reference proteome</keyword>
<dbReference type="VEuPathDB" id="GiardiaDB:SS50377_20597"/>
<proteinExistence type="predicted"/>
<dbReference type="Proteomes" id="UP000018208">
    <property type="component" value="Unassembled WGS sequence"/>
</dbReference>
<evidence type="ECO:0000313" key="3">
    <source>
        <dbReference type="EMBL" id="KAH0577246.1"/>
    </source>
</evidence>
<dbReference type="EMBL" id="AUWU02000001">
    <property type="protein sequence ID" value="KAH0577246.1"/>
    <property type="molecule type" value="Genomic_DNA"/>
</dbReference>
<evidence type="ECO:0000313" key="4">
    <source>
        <dbReference type="Proteomes" id="UP000018208"/>
    </source>
</evidence>
<name>V6LME5_9EUKA</name>
<gene>
    <name evidence="1" type="ORF">SS50377_14154</name>
    <name evidence="3" type="ORF">SS50377_20597</name>
    <name evidence="2" type="ORF">SS50377_28781</name>
</gene>
<evidence type="ECO:0000313" key="1">
    <source>
        <dbReference type="EMBL" id="EST45867.1"/>
    </source>
</evidence>
<organism evidence="1">
    <name type="scientific">Spironucleus salmonicida</name>
    <dbReference type="NCBI Taxonomy" id="348837"/>
    <lineage>
        <taxon>Eukaryota</taxon>
        <taxon>Metamonada</taxon>
        <taxon>Diplomonadida</taxon>
        <taxon>Hexamitidae</taxon>
        <taxon>Hexamitinae</taxon>
        <taxon>Spironucleus</taxon>
    </lineage>
</organism>
<sequence>MEIDPTRPIYLQCSPNLLEKVLPQLPANPFISTSFQTCTNLVEARKLENVQIVHINPKCTCRAAENDVIYLTEDLKPYTYDFSTTTKYEDLPPYIQALQHSKLSRSPEYETIHFDLAKGRMNMLRVRNFESIFLIVSPSVASVELAKRIKFALKKLSISCILTNFGPQITEQKLQNLVFSGEFVAVSDCKIHNVPWLNGRWRREVLCLWELAVGLGAAEVSLEWECCGETVVAQIEAFASRKLDEAG</sequence>
<dbReference type="EMBL" id="AUWU02000024">
    <property type="protein sequence ID" value="KAH0569356.1"/>
    <property type="molecule type" value="Genomic_DNA"/>
</dbReference>
<evidence type="ECO:0000313" key="2">
    <source>
        <dbReference type="EMBL" id="KAH0569356.1"/>
    </source>
</evidence>
<accession>V6LME5</accession>
<reference evidence="2" key="2">
    <citation type="submission" date="2020-12" db="EMBL/GenBank/DDBJ databases">
        <title>New Spironucleus salmonicida genome in near-complete chromosomes.</title>
        <authorList>
            <person name="Xu F."/>
            <person name="Kurt Z."/>
            <person name="Jimenez-Gonzalez A."/>
            <person name="Astvaldsson A."/>
            <person name="Andersson J.O."/>
            <person name="Svard S.G."/>
        </authorList>
    </citation>
    <scope>NUCLEOTIDE SEQUENCE</scope>
    <source>
        <strain evidence="2">ATCC 50377</strain>
    </source>
</reference>
<dbReference type="AlphaFoldDB" id="V6LME5"/>
<reference evidence="1 2" key="1">
    <citation type="journal article" date="2014" name="PLoS Genet.">
        <title>The Genome of Spironucleus salmonicida Highlights a Fish Pathogen Adapted to Fluctuating Environments.</title>
        <authorList>
            <person name="Xu F."/>
            <person name="Jerlstrom-Hultqvist J."/>
            <person name="Einarsson E."/>
            <person name="Astvaldsson A."/>
            <person name="Svard S.G."/>
            <person name="Andersson J.O."/>
        </authorList>
    </citation>
    <scope>NUCLEOTIDE SEQUENCE</scope>
    <source>
        <strain evidence="2">ATCC 50377</strain>
    </source>
</reference>
<protein>
    <submittedName>
        <fullName evidence="1">Uncharacterized protein</fullName>
    </submittedName>
</protein>
<dbReference type="EMBL" id="KI546087">
    <property type="protein sequence ID" value="EST45867.1"/>
    <property type="molecule type" value="Genomic_DNA"/>
</dbReference>
<dbReference type="VEuPathDB" id="GiardiaDB:SS50377_28781"/>